<comment type="caution">
    <text evidence="1">The sequence shown here is derived from an EMBL/GenBank/DDBJ whole genome shotgun (WGS) entry which is preliminary data.</text>
</comment>
<dbReference type="Proteomes" id="UP000037460">
    <property type="component" value="Unassembled WGS sequence"/>
</dbReference>
<dbReference type="AlphaFoldDB" id="A0A0M0L6J9"/>
<gene>
    <name evidence="1" type="ORF">Ctob_016724</name>
</gene>
<evidence type="ECO:0000313" key="2">
    <source>
        <dbReference type="Proteomes" id="UP000037460"/>
    </source>
</evidence>
<keyword evidence="2" id="KW-1185">Reference proteome</keyword>
<proteinExistence type="predicted"/>
<accession>A0A0M0L6J9</accession>
<sequence>MDRNELQADVSVAVSVAGDRPHLECLIRILEYGLEWQRLETAFGLVGSDMTLLTLQMSVWLSELPDFFGHRPVSCAVDLFDEYGVVNPKRQLGSTTHKRRVDGGEATTALAYVDAADSRTRSSSSSGG</sequence>
<evidence type="ECO:0000313" key="1">
    <source>
        <dbReference type="EMBL" id="KOO46705.1"/>
    </source>
</evidence>
<protein>
    <submittedName>
        <fullName evidence="1">Uncharacterized protein</fullName>
    </submittedName>
</protein>
<organism evidence="1 2">
    <name type="scientific">Chrysochromulina tobinii</name>
    <dbReference type="NCBI Taxonomy" id="1460289"/>
    <lineage>
        <taxon>Eukaryota</taxon>
        <taxon>Haptista</taxon>
        <taxon>Haptophyta</taxon>
        <taxon>Prymnesiophyceae</taxon>
        <taxon>Prymnesiales</taxon>
        <taxon>Chrysochromulinaceae</taxon>
        <taxon>Chrysochromulina</taxon>
    </lineage>
</organism>
<dbReference type="EMBL" id="JWZX01000553">
    <property type="protein sequence ID" value="KOO46705.1"/>
    <property type="molecule type" value="Genomic_DNA"/>
</dbReference>
<name>A0A0M0L6J9_9EUKA</name>
<reference evidence="2" key="1">
    <citation type="journal article" date="2015" name="PLoS Genet.">
        <title>Genome Sequence and Transcriptome Analyses of Chrysochromulina tobin: Metabolic Tools for Enhanced Algal Fitness in the Prominent Order Prymnesiales (Haptophyceae).</title>
        <authorList>
            <person name="Hovde B.T."/>
            <person name="Deodato C.R."/>
            <person name="Hunsperger H.M."/>
            <person name="Ryken S.A."/>
            <person name="Yost W."/>
            <person name="Jha R.K."/>
            <person name="Patterson J."/>
            <person name="Monnat R.J. Jr."/>
            <person name="Barlow S.B."/>
            <person name="Starkenburg S.R."/>
            <person name="Cattolico R.A."/>
        </authorList>
    </citation>
    <scope>NUCLEOTIDE SEQUENCE</scope>
    <source>
        <strain evidence="2">CCMP291</strain>
    </source>
</reference>